<proteinExistence type="predicted"/>
<keyword evidence="3" id="KW-1185">Reference proteome</keyword>
<name>A0ABU0LT96_9HYPH</name>
<accession>A0ABU0LT96</accession>
<feature type="region of interest" description="Disordered" evidence="1">
    <location>
        <begin position="1"/>
        <end position="23"/>
    </location>
</feature>
<evidence type="ECO:0000313" key="2">
    <source>
        <dbReference type="EMBL" id="MDQ0511899.1"/>
    </source>
</evidence>
<comment type="caution">
    <text evidence="2">The sequence shown here is derived from an EMBL/GenBank/DDBJ whole genome shotgun (WGS) entry which is preliminary data.</text>
</comment>
<evidence type="ECO:0000256" key="1">
    <source>
        <dbReference type="SAM" id="MobiDB-lite"/>
    </source>
</evidence>
<sequence length="47" mass="5286">MKSLAPEAMPATLPFQSLPKRAKMPSTVGTLCKEERHRHERLPFPLG</sequence>
<dbReference type="EMBL" id="JAUSVR010000008">
    <property type="protein sequence ID" value="MDQ0511899.1"/>
    <property type="molecule type" value="Genomic_DNA"/>
</dbReference>
<gene>
    <name evidence="2" type="ORF">QOZ99_002798</name>
</gene>
<protein>
    <submittedName>
        <fullName evidence="2">Uncharacterized protein</fullName>
    </submittedName>
</protein>
<dbReference type="Proteomes" id="UP001235094">
    <property type="component" value="Unassembled WGS sequence"/>
</dbReference>
<reference evidence="2 3" key="1">
    <citation type="submission" date="2023-07" db="EMBL/GenBank/DDBJ databases">
        <title>Genomic Encyclopedia of Type Strains, Phase IV (KMG-IV): sequencing the most valuable type-strain genomes for metagenomic binning, comparative biology and taxonomic classification.</title>
        <authorList>
            <person name="Goeker M."/>
        </authorList>
    </citation>
    <scope>NUCLEOTIDE SEQUENCE [LARGE SCALE GENOMIC DNA]</scope>
    <source>
        <strain evidence="2 3">DSM 15561</strain>
    </source>
</reference>
<evidence type="ECO:0000313" key="3">
    <source>
        <dbReference type="Proteomes" id="UP001235094"/>
    </source>
</evidence>
<organism evidence="2 3">
    <name type="scientific">Ancylobacter amanitiformis</name>
    <dbReference type="NCBI Taxonomy" id="217069"/>
    <lineage>
        <taxon>Bacteria</taxon>
        <taxon>Pseudomonadati</taxon>
        <taxon>Pseudomonadota</taxon>
        <taxon>Alphaproteobacteria</taxon>
        <taxon>Hyphomicrobiales</taxon>
        <taxon>Xanthobacteraceae</taxon>
        <taxon>Ancylobacter</taxon>
    </lineage>
</organism>